<dbReference type="PANTHER" id="PTHR46825:SF7">
    <property type="entry name" value="D-ALANYL-D-ALANINE CARBOXYPEPTIDASE"/>
    <property type="match status" value="1"/>
</dbReference>
<keyword evidence="2" id="KW-0378">Hydrolase</keyword>
<organism evidence="2 3">
    <name type="scientific">Kitasatospora putterlickiae</name>
    <dbReference type="NCBI Taxonomy" id="221725"/>
    <lineage>
        <taxon>Bacteria</taxon>
        <taxon>Bacillati</taxon>
        <taxon>Actinomycetota</taxon>
        <taxon>Actinomycetes</taxon>
        <taxon>Kitasatosporales</taxon>
        <taxon>Streptomycetaceae</taxon>
        <taxon>Kitasatospora</taxon>
    </lineage>
</organism>
<name>A0ABP4IYB0_9ACTN</name>
<dbReference type="Proteomes" id="UP001499863">
    <property type="component" value="Unassembled WGS sequence"/>
</dbReference>
<dbReference type="SUPFAM" id="SSF56601">
    <property type="entry name" value="beta-lactamase/transpeptidase-like"/>
    <property type="match status" value="1"/>
</dbReference>
<dbReference type="InterPro" id="IPR001466">
    <property type="entry name" value="Beta-lactam-related"/>
</dbReference>
<dbReference type="InterPro" id="IPR050491">
    <property type="entry name" value="AmpC-like"/>
</dbReference>
<comment type="caution">
    <text evidence="2">The sequence shown here is derived from an EMBL/GenBank/DDBJ whole genome shotgun (WGS) entry which is preliminary data.</text>
</comment>
<gene>
    <name evidence="2" type="ORF">GCM10009639_44910</name>
</gene>
<evidence type="ECO:0000259" key="1">
    <source>
        <dbReference type="Pfam" id="PF00144"/>
    </source>
</evidence>
<dbReference type="Gene3D" id="3.40.710.10">
    <property type="entry name" value="DD-peptidase/beta-lactamase superfamily"/>
    <property type="match status" value="1"/>
</dbReference>
<proteinExistence type="predicted"/>
<dbReference type="PANTHER" id="PTHR46825">
    <property type="entry name" value="D-ALANYL-D-ALANINE-CARBOXYPEPTIDASE/ENDOPEPTIDASE AMPH"/>
    <property type="match status" value="1"/>
</dbReference>
<dbReference type="EMBL" id="BAAAKJ010000243">
    <property type="protein sequence ID" value="GAA1401969.1"/>
    <property type="molecule type" value="Genomic_DNA"/>
</dbReference>
<protein>
    <submittedName>
        <fullName evidence="2">Serine hydrolase domain-containing protein</fullName>
    </submittedName>
</protein>
<evidence type="ECO:0000313" key="3">
    <source>
        <dbReference type="Proteomes" id="UP001499863"/>
    </source>
</evidence>
<feature type="domain" description="Beta-lactamase-related" evidence="1">
    <location>
        <begin position="57"/>
        <end position="371"/>
    </location>
</feature>
<keyword evidence="3" id="KW-1185">Reference proteome</keyword>
<dbReference type="InterPro" id="IPR012338">
    <property type="entry name" value="Beta-lactam/transpept-like"/>
</dbReference>
<sequence length="400" mass="41581">MRTAGRRGGSRTARGVRVIALALAGAGLVGVTAPTAGALGTGPHRGGVDARALDEALEGVIETGGASSSLARVTEYGRTAWKGAEGVGDFSTGAEPSANGRFRIASVTKTFVATVVLQLVGEGRFGLDDSVESLLPGAVPGGAAITVRQLLNHTSGLFDYTDDPAVQVDTETWLREGRWRSWTPRQLLALANGHPPHFPPGTGWRYANTNYVLAGMIVERVTGHDWRREVERRIIDRLGLTGTSLPVHATAIRGPHAHTYLDLPGGPVDVTEMEPSEMDAAGVGISTSADLAAFLRALLGGRLLPAPLLAEMLTVAPASGAGQYGLGIGRLTTPCGEAWGNNGSTGHGHNSAVYATLDGRRLVALSTNGYRDTGQGWNTTQKLLATAFCGRQPATAAPTG</sequence>
<dbReference type="RefSeq" id="WP_344338645.1">
    <property type="nucleotide sequence ID" value="NZ_BAAAKJ010000243.1"/>
</dbReference>
<accession>A0ABP4IYB0</accession>
<reference evidence="3" key="1">
    <citation type="journal article" date="2019" name="Int. J. Syst. Evol. Microbiol.">
        <title>The Global Catalogue of Microorganisms (GCM) 10K type strain sequencing project: providing services to taxonomists for standard genome sequencing and annotation.</title>
        <authorList>
            <consortium name="The Broad Institute Genomics Platform"/>
            <consortium name="The Broad Institute Genome Sequencing Center for Infectious Disease"/>
            <person name="Wu L."/>
            <person name="Ma J."/>
        </authorList>
    </citation>
    <scope>NUCLEOTIDE SEQUENCE [LARGE SCALE GENOMIC DNA]</scope>
    <source>
        <strain evidence="3">JCM 12393</strain>
    </source>
</reference>
<dbReference type="GO" id="GO:0016787">
    <property type="term" value="F:hydrolase activity"/>
    <property type="evidence" value="ECO:0007669"/>
    <property type="project" value="UniProtKB-KW"/>
</dbReference>
<evidence type="ECO:0000313" key="2">
    <source>
        <dbReference type="EMBL" id="GAA1401969.1"/>
    </source>
</evidence>
<dbReference type="Pfam" id="PF00144">
    <property type="entry name" value="Beta-lactamase"/>
    <property type="match status" value="1"/>
</dbReference>